<dbReference type="AlphaFoldDB" id="A0A7R8Z2S9"/>
<evidence type="ECO:0000313" key="2">
    <source>
        <dbReference type="EMBL" id="CAD7091202.1"/>
    </source>
</evidence>
<keyword evidence="3" id="KW-1185">Reference proteome</keyword>
<sequence>MNVCRKILLRKRKASPGKKDNDGKNQKSGVVCQLEPNSLRHFNFQNAKHPPLANRGGERSRSKLPLKISKSGSARPDGSYLKLTESFFRNNTIGDIEQKLFKGKSDTSDLEKTCTRFTPPITSTPVIEGYNKGLCLDIRSKKKTHQINKNKSPVKIWNSKPLQRITGSEEVPESPKQTALDLSSIFLEPSSSSLTPNNQTHHSTFDRTFIKFSPEITSAVSFINKEMCSVNIGDTSGTDASEIPASGNIDQYLSDYRTPRGRVSCTRIRTPVDEVPTRYASNFLESTSGDQFAKYNAGNDGQYDGTFTSHYQIQPDFNNILTSSPLAEYAKNYYNSVLQMSPEMLHCSDNRNPIDSFFENDLSRSEWPNESLDKVRKTSYADIFHRERFLNCEPINSLETYQQYLLEVDNSVVSGNFKEKVTTMLIKEIVEYKVLFPILPIMFLPLQDDLLFKKPEVFYKRKMSTRREKPCRLTTHQVDDKIC</sequence>
<proteinExistence type="predicted"/>
<protein>
    <submittedName>
        <fullName evidence="2">Uncharacterized protein</fullName>
    </submittedName>
</protein>
<dbReference type="Proteomes" id="UP000594454">
    <property type="component" value="Chromosome 5"/>
</dbReference>
<dbReference type="EMBL" id="LR899013">
    <property type="protein sequence ID" value="CAD7091202.1"/>
    <property type="molecule type" value="Genomic_DNA"/>
</dbReference>
<accession>A0A7R8Z2S9</accession>
<organism evidence="2 3">
    <name type="scientific">Hermetia illucens</name>
    <name type="common">Black soldier fly</name>
    <dbReference type="NCBI Taxonomy" id="343691"/>
    <lineage>
        <taxon>Eukaryota</taxon>
        <taxon>Metazoa</taxon>
        <taxon>Ecdysozoa</taxon>
        <taxon>Arthropoda</taxon>
        <taxon>Hexapoda</taxon>
        <taxon>Insecta</taxon>
        <taxon>Pterygota</taxon>
        <taxon>Neoptera</taxon>
        <taxon>Endopterygota</taxon>
        <taxon>Diptera</taxon>
        <taxon>Brachycera</taxon>
        <taxon>Stratiomyomorpha</taxon>
        <taxon>Stratiomyidae</taxon>
        <taxon>Hermetiinae</taxon>
        <taxon>Hermetia</taxon>
    </lineage>
</organism>
<evidence type="ECO:0000256" key="1">
    <source>
        <dbReference type="SAM" id="MobiDB-lite"/>
    </source>
</evidence>
<evidence type="ECO:0000313" key="3">
    <source>
        <dbReference type="Proteomes" id="UP000594454"/>
    </source>
</evidence>
<reference evidence="2 3" key="1">
    <citation type="submission" date="2020-11" db="EMBL/GenBank/DDBJ databases">
        <authorList>
            <person name="Wallbank WR R."/>
            <person name="Pardo Diaz C."/>
            <person name="Kozak K."/>
            <person name="Martin S."/>
            <person name="Jiggins C."/>
            <person name="Moest M."/>
            <person name="Warren A I."/>
            <person name="Generalovic N T."/>
            <person name="Byers J.R.P. K."/>
            <person name="Montejo-Kovacevich G."/>
            <person name="Yen C E."/>
        </authorList>
    </citation>
    <scope>NUCLEOTIDE SEQUENCE [LARGE SCALE GENOMIC DNA]</scope>
</reference>
<name>A0A7R8Z2S9_HERIL</name>
<gene>
    <name evidence="2" type="ORF">HERILL_LOCUS13628</name>
</gene>
<feature type="region of interest" description="Disordered" evidence="1">
    <location>
        <begin position="44"/>
        <end position="76"/>
    </location>
</feature>
<dbReference type="InParanoid" id="A0A7R8Z2S9"/>